<keyword evidence="1 8" id="KW-0963">Cytoplasm</keyword>
<evidence type="ECO:0000256" key="4">
    <source>
        <dbReference type="ARBA" id="ARBA00022741"/>
    </source>
</evidence>
<dbReference type="EC" id="2.7.7.77" evidence="8"/>
<comment type="domain">
    <text evidence="8">The N-terminal domain determines nucleotide recognition and specific binding, while the C-terminal domain determines the specific binding to the target protein.</text>
</comment>
<keyword evidence="10" id="KW-0548">Nucleotidyltransferase</keyword>
<feature type="binding site" evidence="8">
    <location>
        <position position="51"/>
    </location>
    <ligand>
        <name>GTP</name>
        <dbReference type="ChEBI" id="CHEBI:37565"/>
    </ligand>
</feature>
<keyword evidence="7 8" id="KW-0501">Molybdenum cofactor biosynthesis</keyword>
<keyword evidence="2 8" id="KW-0808">Transferase</keyword>
<dbReference type="HAMAP" id="MF_00316">
    <property type="entry name" value="MobA"/>
    <property type="match status" value="1"/>
</dbReference>
<gene>
    <name evidence="8 10" type="primary">mobA</name>
    <name evidence="10" type="ORF">EIP75_04315</name>
</gene>
<proteinExistence type="inferred from homology"/>
<feature type="binding site" evidence="8">
    <location>
        <position position="69"/>
    </location>
    <ligand>
        <name>GTP</name>
        <dbReference type="ChEBI" id="CHEBI:37565"/>
    </ligand>
</feature>
<dbReference type="GO" id="GO:0046872">
    <property type="term" value="F:metal ion binding"/>
    <property type="evidence" value="ECO:0007669"/>
    <property type="project" value="UniProtKB-KW"/>
</dbReference>
<protein>
    <recommendedName>
        <fullName evidence="8">Molybdenum cofactor guanylyltransferase</fullName>
        <shortName evidence="8">MoCo guanylyltransferase</shortName>
        <ecNumber evidence="8">2.7.7.77</ecNumber>
    </recommendedName>
    <alternativeName>
        <fullName evidence="8">GTP:molybdopterin guanylyltransferase</fullName>
    </alternativeName>
    <alternativeName>
        <fullName evidence="8">Mo-MPT guanylyltransferase</fullName>
    </alternativeName>
    <alternativeName>
        <fullName evidence="8">Molybdopterin guanylyltransferase</fullName>
    </alternativeName>
    <alternativeName>
        <fullName evidence="8">Molybdopterin-guanine dinucleotide synthase</fullName>
        <shortName evidence="8">MGD synthase</shortName>
    </alternativeName>
</protein>
<dbReference type="InterPro" id="IPR013482">
    <property type="entry name" value="Molybde_CF_guanTrfase"/>
</dbReference>
<evidence type="ECO:0000256" key="3">
    <source>
        <dbReference type="ARBA" id="ARBA00022723"/>
    </source>
</evidence>
<comment type="catalytic activity">
    <reaction evidence="8">
        <text>Mo-molybdopterin + GTP + H(+) = Mo-molybdopterin guanine dinucleotide + diphosphate</text>
        <dbReference type="Rhea" id="RHEA:34243"/>
        <dbReference type="ChEBI" id="CHEBI:15378"/>
        <dbReference type="ChEBI" id="CHEBI:33019"/>
        <dbReference type="ChEBI" id="CHEBI:37565"/>
        <dbReference type="ChEBI" id="CHEBI:71302"/>
        <dbReference type="ChEBI" id="CHEBI:71310"/>
        <dbReference type="EC" id="2.7.7.77"/>
    </reaction>
</comment>
<dbReference type="AlphaFoldDB" id="A0A3R8TDY2"/>
<evidence type="ECO:0000256" key="1">
    <source>
        <dbReference type="ARBA" id="ARBA00022490"/>
    </source>
</evidence>
<dbReference type="InterPro" id="IPR029044">
    <property type="entry name" value="Nucleotide-diphossugar_trans"/>
</dbReference>
<dbReference type="GO" id="GO:0005525">
    <property type="term" value="F:GTP binding"/>
    <property type="evidence" value="ECO:0007669"/>
    <property type="project" value="UniProtKB-UniRule"/>
</dbReference>
<sequence>MDLPVDGWLLCGGEGRRMGGQDKGLLAWQAQPLALHAARALAPQVRRLTLNANRHLDQYAAWGWPVMPDDADLPSKAGPLSGMLTGLRHTTADWLQFSPCDSPALPATLVARLWQAAQAAQALIAVPCSTDAVTGEPRHHWTTVLAHRDTQPILQDMLHQGERRVGEWVRACAWIGVCFERPADFININTPETLHGTPWQ</sequence>
<evidence type="ECO:0000313" key="11">
    <source>
        <dbReference type="Proteomes" id="UP000269265"/>
    </source>
</evidence>
<keyword evidence="11" id="KW-1185">Reference proteome</keyword>
<evidence type="ECO:0000256" key="8">
    <source>
        <dbReference type="HAMAP-Rule" id="MF_00316"/>
    </source>
</evidence>
<comment type="subunit">
    <text evidence="8">Monomer.</text>
</comment>
<dbReference type="PANTHER" id="PTHR19136">
    <property type="entry name" value="MOLYBDENUM COFACTOR GUANYLYLTRANSFERASE"/>
    <property type="match status" value="1"/>
</dbReference>
<evidence type="ECO:0000256" key="2">
    <source>
        <dbReference type="ARBA" id="ARBA00022679"/>
    </source>
</evidence>
<keyword evidence="5 8" id="KW-0460">Magnesium</keyword>
<evidence type="ECO:0000256" key="7">
    <source>
        <dbReference type="ARBA" id="ARBA00023150"/>
    </source>
</evidence>
<comment type="function">
    <text evidence="8">Transfers a GMP moiety from GTP to Mo-molybdopterin (Mo-MPT) cofactor (Moco or molybdenum cofactor) to form Mo-molybdopterin guanine dinucleotide (Mo-MGD) cofactor.</text>
</comment>
<keyword evidence="4 8" id="KW-0547">Nucleotide-binding</keyword>
<feature type="binding site" evidence="8">
    <location>
        <position position="23"/>
    </location>
    <ligand>
        <name>GTP</name>
        <dbReference type="ChEBI" id="CHEBI:37565"/>
    </ligand>
</feature>
<dbReference type="OrthoDB" id="9788394at2"/>
<dbReference type="NCBIfam" id="TIGR02665">
    <property type="entry name" value="molyb_mobA"/>
    <property type="match status" value="1"/>
</dbReference>
<feature type="binding site" evidence="8">
    <location>
        <position position="101"/>
    </location>
    <ligand>
        <name>GTP</name>
        <dbReference type="ChEBI" id="CHEBI:37565"/>
    </ligand>
</feature>
<evidence type="ECO:0000256" key="6">
    <source>
        <dbReference type="ARBA" id="ARBA00023134"/>
    </source>
</evidence>
<dbReference type="GO" id="GO:0005737">
    <property type="term" value="C:cytoplasm"/>
    <property type="evidence" value="ECO:0007669"/>
    <property type="project" value="UniProtKB-SubCell"/>
</dbReference>
<evidence type="ECO:0000256" key="5">
    <source>
        <dbReference type="ARBA" id="ARBA00022842"/>
    </source>
</evidence>
<evidence type="ECO:0000313" key="10">
    <source>
        <dbReference type="EMBL" id="RRS05440.1"/>
    </source>
</evidence>
<dbReference type="PANTHER" id="PTHR19136:SF81">
    <property type="entry name" value="MOLYBDENUM COFACTOR GUANYLYLTRANSFERASE"/>
    <property type="match status" value="1"/>
</dbReference>
<dbReference type="EMBL" id="RSED01000003">
    <property type="protein sequence ID" value="RRS05440.1"/>
    <property type="molecule type" value="Genomic_DNA"/>
</dbReference>
<dbReference type="RefSeq" id="WP_125242009.1">
    <property type="nucleotide sequence ID" value="NZ_RSED01000003.1"/>
</dbReference>
<keyword evidence="6 8" id="KW-0342">GTP-binding</keyword>
<name>A0A3R8TDY2_9BURK</name>
<feature type="binding site" evidence="8">
    <location>
        <begin position="10"/>
        <end position="12"/>
    </location>
    <ligand>
        <name>GTP</name>
        <dbReference type="ChEBI" id="CHEBI:37565"/>
    </ligand>
</feature>
<dbReference type="GO" id="GO:0061603">
    <property type="term" value="F:molybdenum cofactor guanylyltransferase activity"/>
    <property type="evidence" value="ECO:0007669"/>
    <property type="project" value="UniProtKB-EC"/>
</dbReference>
<keyword evidence="3 8" id="KW-0479">Metal-binding</keyword>
<comment type="subcellular location">
    <subcellularLocation>
        <location evidence="8">Cytoplasm</location>
    </subcellularLocation>
</comment>
<dbReference type="Pfam" id="PF12804">
    <property type="entry name" value="NTP_transf_3"/>
    <property type="match status" value="1"/>
</dbReference>
<dbReference type="GO" id="GO:1902758">
    <property type="term" value="P:bis(molybdopterin guanine dinucleotide)molybdenum biosynthetic process"/>
    <property type="evidence" value="ECO:0007669"/>
    <property type="project" value="TreeGrafter"/>
</dbReference>
<dbReference type="Gene3D" id="3.90.550.10">
    <property type="entry name" value="Spore Coat Polysaccharide Biosynthesis Protein SpsA, Chain A"/>
    <property type="match status" value="1"/>
</dbReference>
<feature type="domain" description="MobA-like NTP transferase" evidence="9">
    <location>
        <begin position="9"/>
        <end position="166"/>
    </location>
</feature>
<dbReference type="Proteomes" id="UP000269265">
    <property type="component" value="Unassembled WGS sequence"/>
</dbReference>
<comment type="caution">
    <text evidence="10">The sequence shown here is derived from an EMBL/GenBank/DDBJ whole genome shotgun (WGS) entry which is preliminary data.</text>
</comment>
<evidence type="ECO:0000259" key="9">
    <source>
        <dbReference type="Pfam" id="PF12804"/>
    </source>
</evidence>
<feature type="binding site" evidence="8">
    <location>
        <position position="101"/>
    </location>
    <ligand>
        <name>Mg(2+)</name>
        <dbReference type="ChEBI" id="CHEBI:18420"/>
    </ligand>
</feature>
<organism evidence="10 11">
    <name type="scientific">Aquabacterium soli</name>
    <dbReference type="NCBI Taxonomy" id="2493092"/>
    <lineage>
        <taxon>Bacteria</taxon>
        <taxon>Pseudomonadati</taxon>
        <taxon>Pseudomonadota</taxon>
        <taxon>Betaproteobacteria</taxon>
        <taxon>Burkholderiales</taxon>
        <taxon>Aquabacterium</taxon>
    </lineage>
</organism>
<accession>A0A3R8TDY2</accession>
<reference evidence="10 11" key="1">
    <citation type="submission" date="2018-12" db="EMBL/GenBank/DDBJ databases">
        <title>The whole draft genome of Aquabacterium sp. SJQ9.</title>
        <authorList>
            <person name="Sun L."/>
            <person name="Gao X."/>
            <person name="Chen W."/>
            <person name="Huang K."/>
        </authorList>
    </citation>
    <scope>NUCLEOTIDE SEQUENCE [LARGE SCALE GENOMIC DNA]</scope>
    <source>
        <strain evidence="10 11">SJQ9</strain>
    </source>
</reference>
<dbReference type="SUPFAM" id="SSF53448">
    <property type="entry name" value="Nucleotide-diphospho-sugar transferases"/>
    <property type="match status" value="1"/>
</dbReference>
<comment type="cofactor">
    <cofactor evidence="8">
        <name>Mg(2+)</name>
        <dbReference type="ChEBI" id="CHEBI:18420"/>
    </cofactor>
</comment>
<dbReference type="CDD" id="cd02503">
    <property type="entry name" value="MobA"/>
    <property type="match status" value="1"/>
</dbReference>
<dbReference type="InterPro" id="IPR025877">
    <property type="entry name" value="MobA-like_NTP_Trfase"/>
</dbReference>
<comment type="similarity">
    <text evidence="8">Belongs to the MobA family.</text>
</comment>